<dbReference type="InterPro" id="IPR005122">
    <property type="entry name" value="Uracil-DNA_glycosylase-like"/>
</dbReference>
<dbReference type="SUPFAM" id="SSF52141">
    <property type="entry name" value="Uracil-DNA glycosylase-like"/>
    <property type="match status" value="1"/>
</dbReference>
<name>A0A2P1PVK9_9GAMM</name>
<gene>
    <name evidence="2" type="ORF">C7S18_17595</name>
</gene>
<evidence type="ECO:0000313" key="3">
    <source>
        <dbReference type="Proteomes" id="UP000241074"/>
    </source>
</evidence>
<dbReference type="Gene3D" id="3.40.470.10">
    <property type="entry name" value="Uracil-DNA glycosylase-like domain"/>
    <property type="match status" value="1"/>
</dbReference>
<dbReference type="RefSeq" id="WP_106892798.1">
    <property type="nucleotide sequence ID" value="NZ_CP027860.1"/>
</dbReference>
<dbReference type="SMART" id="SM00987">
    <property type="entry name" value="UreE_C"/>
    <property type="match status" value="1"/>
</dbReference>
<protein>
    <submittedName>
        <fullName evidence="2">DNA-deoxyinosine glycosylase</fullName>
    </submittedName>
</protein>
<accession>A0A2P1PVK9</accession>
<reference evidence="2 3" key="1">
    <citation type="submission" date="2018-03" db="EMBL/GenBank/DDBJ databases">
        <title>Ahniella affigens gen. nov., sp. nov., a gammaproteobacterium isolated from sandy soil near a stream.</title>
        <authorList>
            <person name="Ko Y."/>
            <person name="Kim J.-H."/>
        </authorList>
    </citation>
    <scope>NUCLEOTIDE SEQUENCE [LARGE SCALE GENOMIC DNA]</scope>
    <source>
        <strain evidence="2 3">D13</strain>
    </source>
</reference>
<dbReference type="Pfam" id="PF03167">
    <property type="entry name" value="UDG"/>
    <property type="match status" value="1"/>
</dbReference>
<dbReference type="AlphaFoldDB" id="A0A2P1PVK9"/>
<proteinExistence type="predicted"/>
<dbReference type="EMBL" id="CP027860">
    <property type="protein sequence ID" value="AVP98879.1"/>
    <property type="molecule type" value="Genomic_DNA"/>
</dbReference>
<dbReference type="OrthoDB" id="9799921at2"/>
<evidence type="ECO:0000259" key="1">
    <source>
        <dbReference type="SMART" id="SM00986"/>
    </source>
</evidence>
<sequence>MNRAQSFPPLARPDATRLILGSMPGVASLKAQAYYAHPRNAFWPIMARLFGFSSALPYDARVRALLEAHVAVWDVLRQCVRPGSLDSAISDAEPNDFGQFLADHPAIRHIVFNGVAAEQWFRRLVAAPDLPAGLILLRAPSTSPAHAGQTIDMKAAQWSAALGLDGGIVFTPS</sequence>
<organism evidence="2 3">
    <name type="scientific">Ahniella affigens</name>
    <dbReference type="NCBI Taxonomy" id="2021234"/>
    <lineage>
        <taxon>Bacteria</taxon>
        <taxon>Pseudomonadati</taxon>
        <taxon>Pseudomonadota</taxon>
        <taxon>Gammaproteobacteria</taxon>
        <taxon>Lysobacterales</taxon>
        <taxon>Rhodanobacteraceae</taxon>
        <taxon>Ahniella</taxon>
    </lineage>
</organism>
<dbReference type="SMART" id="SM00986">
    <property type="entry name" value="UDG"/>
    <property type="match status" value="1"/>
</dbReference>
<reference evidence="2 3" key="2">
    <citation type="submission" date="2018-03" db="EMBL/GenBank/DDBJ databases">
        <authorList>
            <person name="Keele B.F."/>
        </authorList>
    </citation>
    <scope>NUCLEOTIDE SEQUENCE [LARGE SCALE GENOMIC DNA]</scope>
    <source>
        <strain evidence="2 3">D13</strain>
    </source>
</reference>
<dbReference type="NCBIfam" id="TIGR04274">
    <property type="entry name" value="hypoxanDNAglyco"/>
    <property type="match status" value="1"/>
</dbReference>
<keyword evidence="3" id="KW-1185">Reference proteome</keyword>
<feature type="domain" description="Uracil-DNA glycosylase-like" evidence="1">
    <location>
        <begin position="8"/>
        <end position="162"/>
    </location>
</feature>
<evidence type="ECO:0000313" key="2">
    <source>
        <dbReference type="EMBL" id="AVP98879.1"/>
    </source>
</evidence>
<dbReference type="Proteomes" id="UP000241074">
    <property type="component" value="Chromosome"/>
</dbReference>
<dbReference type="InterPro" id="IPR026353">
    <property type="entry name" value="Hypoxan-DNA_Glyclase"/>
</dbReference>
<dbReference type="KEGG" id="xba:C7S18_17595"/>
<dbReference type="CDD" id="cd10032">
    <property type="entry name" value="UDG-F6_HDG"/>
    <property type="match status" value="1"/>
</dbReference>
<dbReference type="InterPro" id="IPR036895">
    <property type="entry name" value="Uracil-DNA_glycosylase-like_sf"/>
</dbReference>